<dbReference type="EMBL" id="JAAAJA010000109">
    <property type="protein sequence ID" value="KAG0262006.1"/>
    <property type="molecule type" value="Genomic_DNA"/>
</dbReference>
<dbReference type="OrthoDB" id="423313at2759"/>
<dbReference type="Pfam" id="PF10250">
    <property type="entry name" value="O-FucT"/>
    <property type="match status" value="1"/>
</dbReference>
<evidence type="ECO:0000256" key="2">
    <source>
        <dbReference type="ARBA" id="ARBA00004922"/>
    </source>
</evidence>
<reference evidence="10" key="1">
    <citation type="journal article" date="2020" name="Fungal Divers.">
        <title>Resolving the Mortierellaceae phylogeny through synthesis of multi-gene phylogenetics and phylogenomics.</title>
        <authorList>
            <person name="Vandepol N."/>
            <person name="Liber J."/>
            <person name="Desiro A."/>
            <person name="Na H."/>
            <person name="Kennedy M."/>
            <person name="Barry K."/>
            <person name="Grigoriev I.V."/>
            <person name="Miller A.N."/>
            <person name="O'Donnell K."/>
            <person name="Stajich J.E."/>
            <person name="Bonito G."/>
        </authorList>
    </citation>
    <scope>NUCLEOTIDE SEQUENCE</scope>
    <source>
        <strain evidence="10">KOD948</strain>
    </source>
</reference>
<accession>A0A9P6Q6Y0</accession>
<evidence type="ECO:0000256" key="6">
    <source>
        <dbReference type="ARBA" id="ARBA00023277"/>
    </source>
</evidence>
<evidence type="ECO:0000256" key="9">
    <source>
        <dbReference type="SAM" id="MobiDB-lite"/>
    </source>
</evidence>
<evidence type="ECO:0000256" key="4">
    <source>
        <dbReference type="ARBA" id="ARBA00022824"/>
    </source>
</evidence>
<comment type="caution">
    <text evidence="10">The sequence shown here is derived from an EMBL/GenBank/DDBJ whole genome shotgun (WGS) entry which is preliminary data.</text>
</comment>
<dbReference type="Proteomes" id="UP000726737">
    <property type="component" value="Unassembled WGS sequence"/>
</dbReference>
<evidence type="ECO:0000256" key="5">
    <source>
        <dbReference type="ARBA" id="ARBA00023253"/>
    </source>
</evidence>
<dbReference type="InterPro" id="IPR019378">
    <property type="entry name" value="GDP-Fuc_O-FucTrfase"/>
</dbReference>
<keyword evidence="5" id="KW-0294">Fucose metabolism</keyword>
<protein>
    <recommendedName>
        <fullName evidence="8">GDP-fucose protein O-fucosyltransferase 2</fullName>
    </recommendedName>
</protein>
<dbReference type="AlphaFoldDB" id="A0A9P6Q6Y0"/>
<keyword evidence="6" id="KW-0119">Carbohydrate metabolism</keyword>
<feature type="region of interest" description="Disordered" evidence="9">
    <location>
        <begin position="139"/>
        <end position="180"/>
    </location>
</feature>
<comment type="similarity">
    <text evidence="7">Belongs to the glycosyltransferase 68 family.</text>
</comment>
<gene>
    <name evidence="10" type="ORF">BG011_000430</name>
</gene>
<dbReference type="CDD" id="cd11296">
    <property type="entry name" value="O-FucT_like"/>
    <property type="match status" value="1"/>
</dbReference>
<evidence type="ECO:0000313" key="10">
    <source>
        <dbReference type="EMBL" id="KAG0262006.1"/>
    </source>
</evidence>
<evidence type="ECO:0000256" key="8">
    <source>
        <dbReference type="ARBA" id="ARBA00026232"/>
    </source>
</evidence>
<keyword evidence="11" id="KW-1185">Reference proteome</keyword>
<dbReference type="PANTHER" id="PTHR13398:SF0">
    <property type="entry name" value="GDP-FUCOSE PROTEIN O-FUCOSYLTRANSFERASE 2"/>
    <property type="match status" value="1"/>
</dbReference>
<feature type="region of interest" description="Disordered" evidence="9">
    <location>
        <begin position="21"/>
        <end position="65"/>
    </location>
</feature>
<evidence type="ECO:0000313" key="11">
    <source>
        <dbReference type="Proteomes" id="UP000726737"/>
    </source>
</evidence>
<comment type="subcellular location">
    <subcellularLocation>
        <location evidence="1">Endoplasmic reticulum</location>
    </subcellularLocation>
</comment>
<dbReference type="PANTHER" id="PTHR13398">
    <property type="entry name" value="GDP-FUCOSE PROTEIN O-FUCOSYLTRANSFERASE 2"/>
    <property type="match status" value="1"/>
</dbReference>
<dbReference type="GO" id="GO:0005783">
    <property type="term" value="C:endoplasmic reticulum"/>
    <property type="evidence" value="ECO:0007669"/>
    <property type="project" value="UniProtKB-SubCell"/>
</dbReference>
<dbReference type="GO" id="GO:0006004">
    <property type="term" value="P:fucose metabolic process"/>
    <property type="evidence" value="ECO:0007669"/>
    <property type="project" value="UniProtKB-KW"/>
</dbReference>
<comment type="pathway">
    <text evidence="2">Protein modification; protein glycosylation.</text>
</comment>
<dbReference type="InterPro" id="IPR045130">
    <property type="entry name" value="OFUT2-like"/>
</dbReference>
<feature type="compositionally biased region" description="Polar residues" evidence="9">
    <location>
        <begin position="150"/>
        <end position="165"/>
    </location>
</feature>
<dbReference type="Gene3D" id="3.40.50.11350">
    <property type="match status" value="1"/>
</dbReference>
<organism evidence="10 11">
    <name type="scientific">Mortierella polycephala</name>
    <dbReference type="NCBI Taxonomy" id="41804"/>
    <lineage>
        <taxon>Eukaryota</taxon>
        <taxon>Fungi</taxon>
        <taxon>Fungi incertae sedis</taxon>
        <taxon>Mucoromycota</taxon>
        <taxon>Mortierellomycotina</taxon>
        <taxon>Mortierellomycetes</taxon>
        <taxon>Mortierellales</taxon>
        <taxon>Mortierellaceae</taxon>
        <taxon>Mortierella</taxon>
    </lineage>
</organism>
<sequence length="528" mass="60777">MISSGFLLALHLKTDSLARSDTVPLSSSSSDSLPHWTPDPLKNNRPWAWSRTETESNDDNNAVPDYKIPLRYMSRPRASLPHHNIYNNEREHALLQQQLQLQEGLQQSRREILEQQTQQRQLHQIQEVQQQQRQHYQNDNYDLPRFPPTSADTTSQESNQSLQLDNSKRNTAPRPFENTLTGTNSTLYLTYLPYAGITNQFYSMLRGMEIAKALNRTLIIPPITSSSLDKSKQNQPWSTFLDLKRFSKLTGTKAIELHELRDIKLVDYNSLRCHITCESGSRRDINSTAKSFLRQWRLNATLSSLQTDDRQLGTIVSMLHPYKSDKYICLSNTYMVAVPGETEWVRFGRHLHFTDDLEDFAQKYLDQHLVKNGVSKDGAAAYKGSKPVRQRFIVVHVRRKDSVKYCQSHFSGPKVAHCLPSTTQIAEQIHHVQKRLNPSMDPAKLLPVFVATTEQDPIEFGKFMERGWKFLDHDTIGTVERYGYFGPMMLDQVFMANAEVLVGVQMSAISRVGALRQRYWFGRSVVYI</sequence>
<dbReference type="Gene3D" id="3.40.50.11340">
    <property type="match status" value="1"/>
</dbReference>
<evidence type="ECO:0000256" key="3">
    <source>
        <dbReference type="ARBA" id="ARBA00022679"/>
    </source>
</evidence>
<keyword evidence="3" id="KW-0808">Transferase</keyword>
<evidence type="ECO:0000256" key="7">
    <source>
        <dbReference type="ARBA" id="ARBA00025803"/>
    </source>
</evidence>
<proteinExistence type="inferred from homology"/>
<name>A0A9P6Q6Y0_9FUNG</name>
<dbReference type="GO" id="GO:0046922">
    <property type="term" value="F:peptide-O-fucosyltransferase activity"/>
    <property type="evidence" value="ECO:0007669"/>
    <property type="project" value="InterPro"/>
</dbReference>
<keyword evidence="4" id="KW-0256">Endoplasmic reticulum</keyword>
<evidence type="ECO:0000256" key="1">
    <source>
        <dbReference type="ARBA" id="ARBA00004240"/>
    </source>
</evidence>